<name>A0A7R8H8G5_LEPSM</name>
<reference evidence="1" key="1">
    <citation type="submission" date="2021-02" db="EMBL/GenBank/DDBJ databases">
        <authorList>
            <person name="Bekaert M."/>
        </authorList>
    </citation>
    <scope>NUCLEOTIDE SEQUENCE</scope>
    <source>
        <strain evidence="1">IoA-00</strain>
    </source>
</reference>
<dbReference type="GO" id="GO:0015074">
    <property type="term" value="P:DNA integration"/>
    <property type="evidence" value="ECO:0007669"/>
    <property type="project" value="InterPro"/>
</dbReference>
<organism evidence="1 2">
    <name type="scientific">Lepeophtheirus salmonis</name>
    <name type="common">Salmon louse</name>
    <name type="synonym">Caligus salmonis</name>
    <dbReference type="NCBI Taxonomy" id="72036"/>
    <lineage>
        <taxon>Eukaryota</taxon>
        <taxon>Metazoa</taxon>
        <taxon>Ecdysozoa</taxon>
        <taxon>Arthropoda</taxon>
        <taxon>Crustacea</taxon>
        <taxon>Multicrustacea</taxon>
        <taxon>Hexanauplia</taxon>
        <taxon>Copepoda</taxon>
        <taxon>Siphonostomatoida</taxon>
        <taxon>Caligidae</taxon>
        <taxon>Lepeophtheirus</taxon>
    </lineage>
</organism>
<dbReference type="OrthoDB" id="427924at2759"/>
<dbReference type="Gene3D" id="3.30.420.10">
    <property type="entry name" value="Ribonuclease H-like superfamily/Ribonuclease H"/>
    <property type="match status" value="1"/>
</dbReference>
<proteinExistence type="predicted"/>
<dbReference type="InterPro" id="IPR050951">
    <property type="entry name" value="Retrovirus_Pol_polyprotein"/>
</dbReference>
<dbReference type="SUPFAM" id="SSF53098">
    <property type="entry name" value="Ribonuclease H-like"/>
    <property type="match status" value="1"/>
</dbReference>
<dbReference type="InterPro" id="IPR012337">
    <property type="entry name" value="RNaseH-like_sf"/>
</dbReference>
<sequence length="141" mass="15867">MKAIARQKLCWPSIDMSKNMSPLLCRYRIHFDYAKTNGKDVLVLMGSGSKWIEAATMSSTSTEATLKQLFSWFTRLGFPRIVHSDNGPQFNELLFLYRSTSLNGGRTPAELQLARPVRTFQDGFIASHTPPLLKPESSSLL</sequence>
<dbReference type="InterPro" id="IPR036397">
    <property type="entry name" value="RNaseH_sf"/>
</dbReference>
<dbReference type="PANTHER" id="PTHR37984:SF13">
    <property type="entry name" value="RIBONUCLEASE H"/>
    <property type="match status" value="1"/>
</dbReference>
<dbReference type="InterPro" id="IPR001584">
    <property type="entry name" value="Integrase_cat-core"/>
</dbReference>
<evidence type="ECO:0000313" key="1">
    <source>
        <dbReference type="EMBL" id="CAF2922476.1"/>
    </source>
</evidence>
<accession>A0A7R8H8G5</accession>
<evidence type="ECO:0000313" key="2">
    <source>
        <dbReference type="Proteomes" id="UP000675881"/>
    </source>
</evidence>
<dbReference type="Proteomes" id="UP000675881">
    <property type="component" value="Chromosome 4"/>
</dbReference>
<dbReference type="AlphaFoldDB" id="A0A7R8H8G5"/>
<gene>
    <name evidence="1" type="ORF">LSAA_8888</name>
</gene>
<dbReference type="EMBL" id="HG994583">
    <property type="protein sequence ID" value="CAF2922476.1"/>
    <property type="molecule type" value="Genomic_DNA"/>
</dbReference>
<dbReference type="GO" id="GO:0003676">
    <property type="term" value="F:nucleic acid binding"/>
    <property type="evidence" value="ECO:0007669"/>
    <property type="project" value="InterPro"/>
</dbReference>
<keyword evidence="2" id="KW-1185">Reference proteome</keyword>
<dbReference type="PANTHER" id="PTHR37984">
    <property type="entry name" value="PROTEIN CBG26694"/>
    <property type="match status" value="1"/>
</dbReference>
<protein>
    <submittedName>
        <fullName evidence="1">(salmon louse) hypothetical protein</fullName>
    </submittedName>
</protein>
<dbReference type="PROSITE" id="PS50994">
    <property type="entry name" value="INTEGRASE"/>
    <property type="match status" value="1"/>
</dbReference>